<keyword evidence="2" id="KW-1185">Reference proteome</keyword>
<dbReference type="AlphaFoldDB" id="X6MJ18"/>
<name>X6MJ18_RETFI</name>
<feature type="non-terminal residue" evidence="1">
    <location>
        <position position="369"/>
    </location>
</feature>
<protein>
    <submittedName>
        <fullName evidence="1">Uncharacterized protein</fullName>
    </submittedName>
</protein>
<dbReference type="EMBL" id="ASPP01020273">
    <property type="protein sequence ID" value="ETO14003.1"/>
    <property type="molecule type" value="Genomic_DNA"/>
</dbReference>
<reference evidence="1 2" key="1">
    <citation type="journal article" date="2013" name="Curr. Biol.">
        <title>The Genome of the Foraminiferan Reticulomyxa filosa.</title>
        <authorList>
            <person name="Glockner G."/>
            <person name="Hulsmann N."/>
            <person name="Schleicher M."/>
            <person name="Noegel A.A."/>
            <person name="Eichinger L."/>
            <person name="Gallinger C."/>
            <person name="Pawlowski J."/>
            <person name="Sierra R."/>
            <person name="Euteneuer U."/>
            <person name="Pillet L."/>
            <person name="Moustafa A."/>
            <person name="Platzer M."/>
            <person name="Groth M."/>
            <person name="Szafranski K."/>
            <person name="Schliwa M."/>
        </authorList>
    </citation>
    <scope>NUCLEOTIDE SEQUENCE [LARGE SCALE GENOMIC DNA]</scope>
</reference>
<evidence type="ECO:0000313" key="1">
    <source>
        <dbReference type="EMBL" id="ETO14003.1"/>
    </source>
</evidence>
<sequence length="369" mass="44012">MKCLLLHPIVHYTFGSKYLHLSLLQFSFDNNTLLMQNDQFFFYYYYCCCCCCYYDPLNVNAIPQHVTPSFITKQLGYFNHMRTVLEHDVPILLLGKQIWLFIMEILERCNDNLGGNVTLISNLIELLLHQFSILIYEHGNKLFPLFISDNFASWRKLMEVILFSGDVTIRSKGRLYLYEIYVKFQENKPIKQNTIATLVTLWNDLPNNESNQRVCEEFCQFLGDVIKYYCLHIVLMENGYSSQSLYSQVMNYFKWIFENAVDVLCKYESKEYSRNEPRDQYVTGLLIILKSILMSLPEIKKKCPKIIEQLRDEILMKCLFHTPDQYMNTLENLMAPHLPQFQNAKLHSLARYIFEKKKRRYIHIYIYIY</sequence>
<proteinExistence type="predicted"/>
<gene>
    <name evidence="1" type="ORF">RFI_23365</name>
</gene>
<dbReference type="Proteomes" id="UP000023152">
    <property type="component" value="Unassembled WGS sequence"/>
</dbReference>
<organism evidence="1 2">
    <name type="scientific">Reticulomyxa filosa</name>
    <dbReference type="NCBI Taxonomy" id="46433"/>
    <lineage>
        <taxon>Eukaryota</taxon>
        <taxon>Sar</taxon>
        <taxon>Rhizaria</taxon>
        <taxon>Retaria</taxon>
        <taxon>Foraminifera</taxon>
        <taxon>Monothalamids</taxon>
        <taxon>Reticulomyxidae</taxon>
        <taxon>Reticulomyxa</taxon>
    </lineage>
</organism>
<accession>X6MJ18</accession>
<evidence type="ECO:0000313" key="2">
    <source>
        <dbReference type="Proteomes" id="UP000023152"/>
    </source>
</evidence>
<comment type="caution">
    <text evidence="1">The sequence shown here is derived from an EMBL/GenBank/DDBJ whole genome shotgun (WGS) entry which is preliminary data.</text>
</comment>